<dbReference type="Proteomes" id="UP000070163">
    <property type="component" value="Unassembled WGS sequence"/>
</dbReference>
<organism evidence="1 2">
    <name type="scientific">candidate division MSBL1 archaeon SCGC-AAA259A05</name>
    <dbReference type="NCBI Taxonomy" id="1698259"/>
    <lineage>
        <taxon>Archaea</taxon>
        <taxon>Methanobacteriati</taxon>
        <taxon>Methanobacteriota</taxon>
        <taxon>candidate division MSBL1</taxon>
    </lineage>
</organism>
<evidence type="ECO:0000313" key="1">
    <source>
        <dbReference type="EMBL" id="KXA90757.1"/>
    </source>
</evidence>
<accession>A0A133U9A3</accession>
<sequence>MKVAPPHEVRVVQQELCREVVAPIENHVPSVIKDIENDFLVQPLVIGIDLAAREFEVVSPLFCLYPMSSRESSLKAIETLQNLKSEIDFEKAIIFP</sequence>
<keyword evidence="2" id="KW-1185">Reference proteome</keyword>
<dbReference type="EMBL" id="LHXJ01000040">
    <property type="protein sequence ID" value="KXA90757.1"/>
    <property type="molecule type" value="Genomic_DNA"/>
</dbReference>
<name>A0A133U9A3_9EURY</name>
<comment type="caution">
    <text evidence="1">The sequence shown here is derived from an EMBL/GenBank/DDBJ whole genome shotgun (WGS) entry which is preliminary data.</text>
</comment>
<reference evidence="1 2" key="1">
    <citation type="journal article" date="2016" name="Sci. Rep.">
        <title>Metabolic traits of an uncultured archaeal lineage -MSBL1- from brine pools of the Red Sea.</title>
        <authorList>
            <person name="Mwirichia R."/>
            <person name="Alam I."/>
            <person name="Rashid M."/>
            <person name="Vinu M."/>
            <person name="Ba-Alawi W."/>
            <person name="Anthony Kamau A."/>
            <person name="Kamanda Ngugi D."/>
            <person name="Goker M."/>
            <person name="Klenk H.P."/>
            <person name="Bajic V."/>
            <person name="Stingl U."/>
        </authorList>
    </citation>
    <scope>NUCLEOTIDE SEQUENCE [LARGE SCALE GENOMIC DNA]</scope>
    <source>
        <strain evidence="1">SCGC-AAA259A05</strain>
    </source>
</reference>
<protein>
    <submittedName>
        <fullName evidence="1">Uncharacterized protein</fullName>
    </submittedName>
</protein>
<gene>
    <name evidence="1" type="ORF">AKJ57_03815</name>
</gene>
<proteinExistence type="predicted"/>
<evidence type="ECO:0000313" key="2">
    <source>
        <dbReference type="Proteomes" id="UP000070163"/>
    </source>
</evidence>
<dbReference type="AlphaFoldDB" id="A0A133U9A3"/>